<protein>
    <submittedName>
        <fullName evidence="2">Uncharacterized protein</fullName>
    </submittedName>
</protein>
<accession>A0A4R3L6Q8</accession>
<evidence type="ECO:0000313" key="3">
    <source>
        <dbReference type="EMBL" id="TSE19762.1"/>
    </source>
</evidence>
<evidence type="ECO:0000256" key="1">
    <source>
        <dbReference type="SAM" id="SignalP"/>
    </source>
</evidence>
<evidence type="ECO:0000313" key="4">
    <source>
        <dbReference type="Proteomes" id="UP000295536"/>
    </source>
</evidence>
<dbReference type="RefSeq" id="WP_132963349.1">
    <property type="nucleotide sequence ID" value="NZ_DAIPFN010000029.1"/>
</dbReference>
<dbReference type="OrthoDB" id="6057907at2"/>
<dbReference type="Proteomes" id="UP000315577">
    <property type="component" value="Unassembled WGS sequence"/>
</dbReference>
<evidence type="ECO:0000313" key="5">
    <source>
        <dbReference type="Proteomes" id="UP000315577"/>
    </source>
</evidence>
<keyword evidence="5" id="KW-1185">Reference proteome</keyword>
<organism evidence="2 4">
    <name type="scientific">Tepidimonas ignava</name>
    <dbReference type="NCBI Taxonomy" id="114249"/>
    <lineage>
        <taxon>Bacteria</taxon>
        <taxon>Pseudomonadati</taxon>
        <taxon>Pseudomonadota</taxon>
        <taxon>Betaproteobacteria</taxon>
        <taxon>Burkholderiales</taxon>
        <taxon>Tepidimonas</taxon>
    </lineage>
</organism>
<dbReference type="EMBL" id="VJNC01000015">
    <property type="protein sequence ID" value="TSE19762.1"/>
    <property type="molecule type" value="Genomic_DNA"/>
</dbReference>
<name>A0A4R3L6Q8_9BURK</name>
<feature type="chain" id="PRO_5020920558" evidence="1">
    <location>
        <begin position="30"/>
        <end position="149"/>
    </location>
</feature>
<keyword evidence="1" id="KW-0732">Signal</keyword>
<comment type="caution">
    <text evidence="2">The sequence shown here is derived from an EMBL/GenBank/DDBJ whole genome shotgun (WGS) entry which is preliminary data.</text>
</comment>
<reference evidence="2 4" key="1">
    <citation type="submission" date="2019-03" db="EMBL/GenBank/DDBJ databases">
        <title>Genomic Encyclopedia of Type Strains, Phase IV (KMG-IV): sequencing the most valuable type-strain genomes for metagenomic binning, comparative biology and taxonomic classification.</title>
        <authorList>
            <person name="Goeker M."/>
        </authorList>
    </citation>
    <scope>NUCLEOTIDE SEQUENCE [LARGE SCALE GENOMIC DNA]</scope>
    <source>
        <strain evidence="2 4">DSM 12034</strain>
    </source>
</reference>
<dbReference type="EMBL" id="SMAH01000015">
    <property type="protein sequence ID" value="TCS95299.1"/>
    <property type="molecule type" value="Genomic_DNA"/>
</dbReference>
<feature type="signal peptide" evidence="1">
    <location>
        <begin position="1"/>
        <end position="29"/>
    </location>
</feature>
<gene>
    <name evidence="2" type="ORF">EDC36_11548</name>
    <name evidence="3" type="ORF">Tigna_02089</name>
</gene>
<dbReference type="Proteomes" id="UP000295536">
    <property type="component" value="Unassembled WGS sequence"/>
</dbReference>
<proteinExistence type="predicted"/>
<sequence length="149" mass="15455">MARNAQAWVGARGWLVGLGAAVLVASAAAQPVQCHVAWAGAARSFIVPPSAPDDPVLPQLEGASIALEIVNRLPPAPGAGVTVRTLGRWQGQTYLLHEAHYLPGSPAVAPHGFTGLQVVREPTRGHALSYWCERTAAISAAADPTAATR</sequence>
<reference evidence="3 5" key="2">
    <citation type="submission" date="2019-07" db="EMBL/GenBank/DDBJ databases">
        <title>Tepidimonas ignava SPS-1037 draft genome.</title>
        <authorList>
            <person name="Da Costa M.S."/>
            <person name="Froufe H.J.C."/>
            <person name="Egas C."/>
            <person name="Albuquerque L."/>
        </authorList>
    </citation>
    <scope>NUCLEOTIDE SEQUENCE [LARGE SCALE GENOMIC DNA]</scope>
    <source>
        <strain evidence="3 5">SPS-1037</strain>
    </source>
</reference>
<evidence type="ECO:0000313" key="2">
    <source>
        <dbReference type="EMBL" id="TCS95299.1"/>
    </source>
</evidence>
<dbReference type="AlphaFoldDB" id="A0A4R3L6Q8"/>